<gene>
    <name evidence="15" type="ORF">EM308_00640</name>
</gene>
<evidence type="ECO:0000256" key="2">
    <source>
        <dbReference type="ARBA" id="ARBA00004648"/>
    </source>
</evidence>
<dbReference type="InterPro" id="IPR003406">
    <property type="entry name" value="Glyco_trans_14"/>
</dbReference>
<dbReference type="GO" id="GO:0046872">
    <property type="term" value="F:metal ion binding"/>
    <property type="evidence" value="ECO:0007669"/>
    <property type="project" value="UniProtKB-KW"/>
</dbReference>
<dbReference type="RefSeq" id="WP_035638107.1">
    <property type="nucleotide sequence ID" value="NZ_CP017479.1"/>
</dbReference>
<evidence type="ECO:0000256" key="6">
    <source>
        <dbReference type="ARBA" id="ARBA00022723"/>
    </source>
</evidence>
<dbReference type="AlphaFoldDB" id="A0AAC9I274"/>
<evidence type="ECO:0000256" key="3">
    <source>
        <dbReference type="ARBA" id="ARBA00022676"/>
    </source>
</evidence>
<dbReference type="Proteomes" id="UP000175968">
    <property type="component" value="Chromosome"/>
</dbReference>
<protein>
    <recommendedName>
        <fullName evidence="14">Peptide O-xylosyltransferase</fullName>
    </recommendedName>
</protein>
<dbReference type="GO" id="GO:0030158">
    <property type="term" value="F:protein xylosyltransferase activity"/>
    <property type="evidence" value="ECO:0007669"/>
    <property type="project" value="InterPro"/>
</dbReference>
<dbReference type="GO" id="GO:0015012">
    <property type="term" value="P:heparan sulfate proteoglycan biosynthetic process"/>
    <property type="evidence" value="ECO:0007669"/>
    <property type="project" value="TreeGrafter"/>
</dbReference>
<keyword evidence="6" id="KW-0479">Metal-binding</keyword>
<keyword evidence="11" id="KW-0472">Membrane</keyword>
<evidence type="ECO:0000256" key="12">
    <source>
        <dbReference type="ARBA" id="ARBA00023157"/>
    </source>
</evidence>
<evidence type="ECO:0000256" key="10">
    <source>
        <dbReference type="ARBA" id="ARBA00023034"/>
    </source>
</evidence>
<keyword evidence="5" id="KW-0812">Transmembrane</keyword>
<evidence type="ECO:0000256" key="13">
    <source>
        <dbReference type="ARBA" id="ARBA00023180"/>
    </source>
</evidence>
<keyword evidence="13" id="KW-0325">Glycoprotein</keyword>
<sequence length="294" mass="35118">MILKKQNKINLAYLITAYHDYDHLKRLISALQDENVFFYIHIDKNALMPVNLNEFKNIRFIKRHKVWWGGWSHQKAILNLMLEAVKEKYDYYALLSGSDYPIKNNEYLYKILIEGGEFISIKEGFPSEMKRGWVTNFYFDLFYRRKPNKPIWIKILLRIEKKISLYFPKKKFPFTKVFFGPTWWVLSHSTIEYILDFLNSNPQYERFFKNSFCCEEILIPTIIGNSDINNLKGNLTYVDWSVHPGPAFISKKHVEMFKNDDIKNESGDNVAFFARKFKNDDIELLQFIDNELRA</sequence>
<evidence type="ECO:0000256" key="7">
    <source>
        <dbReference type="ARBA" id="ARBA00022824"/>
    </source>
</evidence>
<reference evidence="15 16" key="1">
    <citation type="submission" date="2016-10" db="EMBL/GenBank/DDBJ databases">
        <title>Flavobacterium gilvum sp. nov., isolated from stream water.</title>
        <authorList>
            <person name="Shin S.-K."/>
            <person name="Cho Y.-J."/>
            <person name="Yi H."/>
        </authorList>
    </citation>
    <scope>NUCLEOTIDE SEQUENCE [LARGE SCALE GENOMIC DNA]</scope>
    <source>
        <strain evidence="15 16">EM1308</strain>
    </source>
</reference>
<keyword evidence="9" id="KW-1133">Transmembrane helix</keyword>
<keyword evidence="16" id="KW-1185">Reference proteome</keyword>
<evidence type="ECO:0000256" key="1">
    <source>
        <dbReference type="ARBA" id="ARBA00004323"/>
    </source>
</evidence>
<evidence type="ECO:0000256" key="11">
    <source>
        <dbReference type="ARBA" id="ARBA00023136"/>
    </source>
</evidence>
<keyword evidence="8" id="KW-0735">Signal-anchor</keyword>
<keyword evidence="7" id="KW-0256">Endoplasmic reticulum</keyword>
<evidence type="ECO:0000256" key="4">
    <source>
        <dbReference type="ARBA" id="ARBA00022679"/>
    </source>
</evidence>
<evidence type="ECO:0000256" key="5">
    <source>
        <dbReference type="ARBA" id="ARBA00022692"/>
    </source>
</evidence>
<evidence type="ECO:0000256" key="14">
    <source>
        <dbReference type="ARBA" id="ARBA00042865"/>
    </source>
</evidence>
<keyword evidence="4" id="KW-0808">Transferase</keyword>
<dbReference type="GO" id="GO:0050650">
    <property type="term" value="P:chondroitin sulfate proteoglycan biosynthetic process"/>
    <property type="evidence" value="ECO:0007669"/>
    <property type="project" value="TreeGrafter"/>
</dbReference>
<keyword evidence="12" id="KW-1015">Disulfide bond</keyword>
<evidence type="ECO:0000256" key="8">
    <source>
        <dbReference type="ARBA" id="ARBA00022968"/>
    </source>
</evidence>
<keyword evidence="3" id="KW-0328">Glycosyltransferase</keyword>
<dbReference type="Pfam" id="PF02485">
    <property type="entry name" value="Branch"/>
    <property type="match status" value="1"/>
</dbReference>
<dbReference type="EMBL" id="CP017479">
    <property type="protein sequence ID" value="AOW08130.1"/>
    <property type="molecule type" value="Genomic_DNA"/>
</dbReference>
<dbReference type="KEGG" id="fgl:EM308_00640"/>
<accession>A0AAC9I274</accession>
<dbReference type="InterPro" id="IPR043538">
    <property type="entry name" value="XYLT"/>
</dbReference>
<proteinExistence type="predicted"/>
<evidence type="ECO:0000256" key="9">
    <source>
        <dbReference type="ARBA" id="ARBA00022989"/>
    </source>
</evidence>
<comment type="subcellular location">
    <subcellularLocation>
        <location evidence="2">Endoplasmic reticulum membrane</location>
        <topology evidence="2">Single-pass type II membrane protein</topology>
    </subcellularLocation>
    <subcellularLocation>
        <location evidence="1">Golgi apparatus membrane</location>
        <topology evidence="1">Single-pass type II membrane protein</topology>
    </subcellularLocation>
</comment>
<evidence type="ECO:0000313" key="15">
    <source>
        <dbReference type="EMBL" id="AOW08130.1"/>
    </source>
</evidence>
<organism evidence="15 16">
    <name type="scientific">Flavobacterium gilvum</name>
    <dbReference type="NCBI Taxonomy" id="1492737"/>
    <lineage>
        <taxon>Bacteria</taxon>
        <taxon>Pseudomonadati</taxon>
        <taxon>Bacteroidota</taxon>
        <taxon>Flavobacteriia</taxon>
        <taxon>Flavobacteriales</taxon>
        <taxon>Flavobacteriaceae</taxon>
        <taxon>Flavobacterium</taxon>
    </lineage>
</organism>
<evidence type="ECO:0000313" key="16">
    <source>
        <dbReference type="Proteomes" id="UP000175968"/>
    </source>
</evidence>
<name>A0AAC9I274_9FLAO</name>
<dbReference type="PANTHER" id="PTHR46025:SF3">
    <property type="entry name" value="XYLOSYLTRANSFERASE OXT"/>
    <property type="match status" value="1"/>
</dbReference>
<dbReference type="GO" id="GO:0016020">
    <property type="term" value="C:membrane"/>
    <property type="evidence" value="ECO:0007669"/>
    <property type="project" value="InterPro"/>
</dbReference>
<dbReference type="PANTHER" id="PTHR46025">
    <property type="entry name" value="XYLOSYLTRANSFERASE OXT"/>
    <property type="match status" value="1"/>
</dbReference>
<keyword evidence="10" id="KW-0333">Golgi apparatus</keyword>